<dbReference type="Gene3D" id="3.20.20.150">
    <property type="entry name" value="Divalent-metal-dependent TIM barrel enzymes"/>
    <property type="match status" value="2"/>
</dbReference>
<dbReference type="AlphaFoldDB" id="A0A9D1EAC2"/>
<keyword evidence="2" id="KW-0413">Isomerase</keyword>
<name>A0A9D1EAC2_9FIRM</name>
<feature type="non-terminal residue" evidence="2">
    <location>
        <position position="537"/>
    </location>
</feature>
<dbReference type="PANTHER" id="PTHR12110">
    <property type="entry name" value="HYDROXYPYRUVATE ISOMERASE"/>
    <property type="match status" value="1"/>
</dbReference>
<evidence type="ECO:0000259" key="1">
    <source>
        <dbReference type="Pfam" id="PF01261"/>
    </source>
</evidence>
<protein>
    <submittedName>
        <fullName evidence="2">Sugar phosphate isomerase/epimerase</fullName>
    </submittedName>
</protein>
<dbReference type="GO" id="GO:0016853">
    <property type="term" value="F:isomerase activity"/>
    <property type="evidence" value="ECO:0007669"/>
    <property type="project" value="UniProtKB-KW"/>
</dbReference>
<feature type="domain" description="Xylose isomerase-like TIM barrel" evidence="1">
    <location>
        <begin position="94"/>
        <end position="254"/>
    </location>
</feature>
<comment type="caution">
    <text evidence="2">The sequence shown here is derived from an EMBL/GenBank/DDBJ whole genome shotgun (WGS) entry which is preliminary data.</text>
</comment>
<proteinExistence type="predicted"/>
<feature type="domain" description="Xylose isomerase-like TIM barrel" evidence="1">
    <location>
        <begin position="316"/>
        <end position="537"/>
    </location>
</feature>
<dbReference type="EMBL" id="DVHM01000103">
    <property type="protein sequence ID" value="HIR70916.1"/>
    <property type="molecule type" value="Genomic_DNA"/>
</dbReference>
<accession>A0A9D1EAC2</accession>
<reference evidence="2" key="1">
    <citation type="submission" date="2020-10" db="EMBL/GenBank/DDBJ databases">
        <authorList>
            <person name="Gilroy R."/>
        </authorList>
    </citation>
    <scope>NUCLEOTIDE SEQUENCE</scope>
    <source>
        <strain evidence="2">ChiSjej5B23-6657</strain>
    </source>
</reference>
<gene>
    <name evidence="2" type="ORF">IAA55_06520</name>
</gene>
<reference evidence="2" key="2">
    <citation type="journal article" date="2021" name="PeerJ">
        <title>Extensive microbial diversity within the chicken gut microbiome revealed by metagenomics and culture.</title>
        <authorList>
            <person name="Gilroy R."/>
            <person name="Ravi A."/>
            <person name="Getino M."/>
            <person name="Pursley I."/>
            <person name="Horton D.L."/>
            <person name="Alikhan N.F."/>
            <person name="Baker D."/>
            <person name="Gharbi K."/>
            <person name="Hall N."/>
            <person name="Watson M."/>
            <person name="Adriaenssens E.M."/>
            <person name="Foster-Nyarko E."/>
            <person name="Jarju S."/>
            <person name="Secka A."/>
            <person name="Antonio M."/>
            <person name="Oren A."/>
            <person name="Chaudhuri R.R."/>
            <person name="La Ragione R."/>
            <person name="Hildebrand F."/>
            <person name="Pallen M.J."/>
        </authorList>
    </citation>
    <scope>NUCLEOTIDE SEQUENCE</scope>
    <source>
        <strain evidence="2">ChiSjej5B23-6657</strain>
    </source>
</reference>
<organism evidence="2 3">
    <name type="scientific">Candidatus Pullilachnospira gallistercoris</name>
    <dbReference type="NCBI Taxonomy" id="2840911"/>
    <lineage>
        <taxon>Bacteria</taxon>
        <taxon>Bacillati</taxon>
        <taxon>Bacillota</taxon>
        <taxon>Clostridia</taxon>
        <taxon>Lachnospirales</taxon>
        <taxon>Lachnospiraceae</taxon>
        <taxon>Lachnospiraceae incertae sedis</taxon>
        <taxon>Candidatus Pullilachnospira</taxon>
    </lineage>
</organism>
<dbReference type="SUPFAM" id="SSF51658">
    <property type="entry name" value="Xylose isomerase-like"/>
    <property type="match status" value="2"/>
</dbReference>
<dbReference type="Pfam" id="PF01261">
    <property type="entry name" value="AP_endonuc_2"/>
    <property type="match status" value="2"/>
</dbReference>
<evidence type="ECO:0000313" key="3">
    <source>
        <dbReference type="Proteomes" id="UP000823912"/>
    </source>
</evidence>
<dbReference type="Proteomes" id="UP000823912">
    <property type="component" value="Unassembled WGS sequence"/>
</dbReference>
<dbReference type="InterPro" id="IPR050312">
    <property type="entry name" value="IolE/XylAMocC-like"/>
</dbReference>
<evidence type="ECO:0000313" key="2">
    <source>
        <dbReference type="EMBL" id="HIR70916.1"/>
    </source>
</evidence>
<dbReference type="InterPro" id="IPR036237">
    <property type="entry name" value="Xyl_isomerase-like_sf"/>
</dbReference>
<dbReference type="InterPro" id="IPR013022">
    <property type="entry name" value="Xyl_isomerase-like_TIM-brl"/>
</dbReference>
<sequence length="537" mass="59811">MKIGVNTFGIGKLLREDFSGTLGELREAGITAIEPMVLFMGKEGGLAERLSTYTMSRIDQAAGVWPVASAGEMFDAVRAEGFAIRSVHMAGPGWKRNCIDRAIAFAKEQDIAYYVLSFNQSSVTEMAKEVAELKKAARRFRENGIGLLMHNHEAEWKDCGGENVFSFLMEQVPELDVELDVGWVKYAGLDCVEIMRQYRDRIRILHFKDVREGAGPRTRATCFTAIGEGSIPLADILEEAEEMDLDEVGFVLDQDASLGSMLEDIRVSVKNIRQGAGFSAKGKERYQGGLKLSLMTFPMIRDRMRRKLNLEELCSLIKESGLECVDIMEHEVKLYGGAAKVQQAFVDRGIRLECLISTISMIRGRDRAIKRGIHNALVMARELNCSMLMIVPFPQMAVRMPGLPSRQEMVANAIKYLRLAVIAGRKYGVKICIEDTPTCQLPLSSIAECREILAAVPGLGLAYDTANMIPAGDDPMEFYEKLKSRICHVHLKDVRKVREKGLDVCLDGRVLKSCVWGEGIVPIRRIVQRLEADGYSG</sequence>